<keyword evidence="3" id="KW-0436">Ligase</keyword>
<dbReference type="RefSeq" id="WP_069034718.1">
    <property type="nucleotide sequence ID" value="NZ_MDKC01000033.1"/>
</dbReference>
<protein>
    <recommendedName>
        <fullName evidence="2">RNA 2',3'-cyclic phosphodiesterase</fullName>
        <shortName evidence="2">RNA 2',3'-CPDase</shortName>
        <ecNumber evidence="2">3.1.4.58</ecNumber>
    </recommendedName>
</protein>
<evidence type="ECO:0000256" key="1">
    <source>
        <dbReference type="ARBA" id="ARBA00022801"/>
    </source>
</evidence>
<accession>A0ABX2ZMC2</accession>
<dbReference type="NCBIfam" id="TIGR02258">
    <property type="entry name" value="2_5_ligase"/>
    <property type="match status" value="1"/>
</dbReference>
<proteinExistence type="inferred from homology"/>
<dbReference type="HAMAP" id="MF_01940">
    <property type="entry name" value="RNA_CPDase"/>
    <property type="match status" value="1"/>
</dbReference>
<name>A0ABX2ZMC2_9BACI</name>
<evidence type="ECO:0000313" key="4">
    <source>
        <dbReference type="Proteomes" id="UP000094580"/>
    </source>
</evidence>
<dbReference type="Pfam" id="PF13563">
    <property type="entry name" value="2_5_RNA_ligase2"/>
    <property type="match status" value="1"/>
</dbReference>
<dbReference type="EC" id="3.1.4.58" evidence="2"/>
<dbReference type="PANTHER" id="PTHR35561">
    <property type="entry name" value="RNA 2',3'-CYCLIC PHOSPHODIESTERASE"/>
    <property type="match status" value="1"/>
</dbReference>
<organism evidence="3 4">
    <name type="scientific">Gottfriedia luciferensis</name>
    <dbReference type="NCBI Taxonomy" id="178774"/>
    <lineage>
        <taxon>Bacteria</taxon>
        <taxon>Bacillati</taxon>
        <taxon>Bacillota</taxon>
        <taxon>Bacilli</taxon>
        <taxon>Bacillales</taxon>
        <taxon>Bacillaceae</taxon>
        <taxon>Gottfriedia</taxon>
    </lineage>
</organism>
<comment type="function">
    <text evidence="2">Hydrolyzes RNA 2',3'-cyclic phosphodiester to an RNA 2'-phosphomonoester.</text>
</comment>
<gene>
    <name evidence="3" type="ORF">BED47_10450</name>
</gene>
<feature type="short sequence motif" description="HXTX 2" evidence="2">
    <location>
        <begin position="128"/>
        <end position="131"/>
    </location>
</feature>
<dbReference type="InterPro" id="IPR009097">
    <property type="entry name" value="Cyclic_Pdiesterase"/>
</dbReference>
<evidence type="ECO:0000313" key="3">
    <source>
        <dbReference type="EMBL" id="ODG90856.1"/>
    </source>
</evidence>
<feature type="active site" description="Proton donor" evidence="2">
    <location>
        <position position="42"/>
    </location>
</feature>
<dbReference type="Gene3D" id="3.90.1140.10">
    <property type="entry name" value="Cyclic phosphodiesterase"/>
    <property type="match status" value="1"/>
</dbReference>
<feature type="active site" description="Proton acceptor" evidence="2">
    <location>
        <position position="128"/>
    </location>
</feature>
<dbReference type="SUPFAM" id="SSF55144">
    <property type="entry name" value="LigT-like"/>
    <property type="match status" value="1"/>
</dbReference>
<comment type="caution">
    <text evidence="3">The sequence shown here is derived from an EMBL/GenBank/DDBJ whole genome shotgun (WGS) entry which is preliminary data.</text>
</comment>
<comment type="catalytic activity">
    <reaction evidence="2">
        <text>a 3'-end 2',3'-cyclophospho-ribonucleotide-RNA + H2O = a 3'-end 2'-phospho-ribonucleotide-RNA + H(+)</text>
        <dbReference type="Rhea" id="RHEA:11828"/>
        <dbReference type="Rhea" id="RHEA-COMP:10464"/>
        <dbReference type="Rhea" id="RHEA-COMP:17353"/>
        <dbReference type="ChEBI" id="CHEBI:15377"/>
        <dbReference type="ChEBI" id="CHEBI:15378"/>
        <dbReference type="ChEBI" id="CHEBI:83064"/>
        <dbReference type="ChEBI" id="CHEBI:173113"/>
        <dbReference type="EC" id="3.1.4.58"/>
    </reaction>
</comment>
<comment type="similarity">
    <text evidence="2">Belongs to the 2H phosphoesterase superfamily. ThpR family.</text>
</comment>
<feature type="short sequence motif" description="HXTX 1" evidence="2">
    <location>
        <begin position="42"/>
        <end position="45"/>
    </location>
</feature>
<dbReference type="GO" id="GO:0016874">
    <property type="term" value="F:ligase activity"/>
    <property type="evidence" value="ECO:0007669"/>
    <property type="project" value="UniProtKB-KW"/>
</dbReference>
<evidence type="ECO:0000256" key="2">
    <source>
        <dbReference type="HAMAP-Rule" id="MF_01940"/>
    </source>
</evidence>
<dbReference type="EMBL" id="MDKC01000033">
    <property type="protein sequence ID" value="ODG90856.1"/>
    <property type="molecule type" value="Genomic_DNA"/>
</dbReference>
<dbReference type="PANTHER" id="PTHR35561:SF1">
    <property type="entry name" value="RNA 2',3'-CYCLIC PHOSPHODIESTERASE"/>
    <property type="match status" value="1"/>
</dbReference>
<keyword evidence="4" id="KW-1185">Reference proteome</keyword>
<reference evidence="3 4" key="1">
    <citation type="submission" date="2016-07" db="EMBL/GenBank/DDBJ databases">
        <authorList>
            <person name="Townsley L."/>
            <person name="Shank E.A."/>
        </authorList>
    </citation>
    <scope>NUCLEOTIDE SEQUENCE [LARGE SCALE GENOMIC DNA]</scope>
    <source>
        <strain evidence="3 4">CH01</strain>
    </source>
</reference>
<keyword evidence="1 2" id="KW-0378">Hydrolase</keyword>
<dbReference type="InterPro" id="IPR004175">
    <property type="entry name" value="RNA_CPDase"/>
</dbReference>
<dbReference type="Proteomes" id="UP000094580">
    <property type="component" value="Unassembled WGS sequence"/>
</dbReference>
<sequence length="183" mass="21707">MSEHYFLAVPLPMQIKEILDDYSKRWHTKLPLKKWTFKDDFHITLSFLGPVTYTKSVELMDQLQKELNDFKSFDLSIQQLGIFGSTVQPRVWWFGLEDSVELLALQNRINKICEESGFSIDKRPYNPHITIAKKYNDRFDKEFEIPLSWEEEPLKFKVNEVILYKIQPSQKPSYQIAESITLK</sequence>